<dbReference type="InterPro" id="IPR004637">
    <property type="entry name" value="Dat"/>
</dbReference>
<dbReference type="GO" id="GO:0008483">
    <property type="term" value="F:transaminase activity"/>
    <property type="evidence" value="ECO:0007669"/>
    <property type="project" value="UniProtKB-KW"/>
</dbReference>
<keyword evidence="3 8" id="KW-0032">Aminotransferase</keyword>
<dbReference type="InterPro" id="IPR015424">
    <property type="entry name" value="PyrdxlP-dep_Trfase"/>
</dbReference>
<dbReference type="CDD" id="cd00610">
    <property type="entry name" value="OAT_like"/>
    <property type="match status" value="1"/>
</dbReference>
<dbReference type="AlphaFoldDB" id="B7VGT0"/>
<evidence type="ECO:0000256" key="1">
    <source>
        <dbReference type="ARBA" id="ARBA00001933"/>
    </source>
</evidence>
<dbReference type="PROSITE" id="PS00392">
    <property type="entry name" value="DDC_GAD_HDC_YDC"/>
    <property type="match status" value="1"/>
</dbReference>
<dbReference type="Gene3D" id="3.40.640.10">
    <property type="entry name" value="Type I PLP-dependent aspartate aminotransferase-like (Major domain)"/>
    <property type="match status" value="2"/>
</dbReference>
<dbReference type="PANTHER" id="PTHR43552:SF1">
    <property type="entry name" value="DIAMINOBUTYRATE--2-OXOGLUTARATE AMINOTRANSFERASE"/>
    <property type="match status" value="1"/>
</dbReference>
<evidence type="ECO:0000256" key="3">
    <source>
        <dbReference type="ARBA" id="ARBA00022576"/>
    </source>
</evidence>
<dbReference type="Proteomes" id="UP000009100">
    <property type="component" value="Chromosome 1"/>
</dbReference>
<comment type="similarity">
    <text evidence="2">Belongs to the class-III pyridoxal-phosphate-dependent aminotransferase family.</text>
</comment>
<dbReference type="PANTHER" id="PTHR43552">
    <property type="entry name" value="DIAMINOBUTYRATE--2-OXOGLUTARATE AMINOTRANSFERASE"/>
    <property type="match status" value="1"/>
</dbReference>
<evidence type="ECO:0000313" key="9">
    <source>
        <dbReference type="Proteomes" id="UP000009100"/>
    </source>
</evidence>
<dbReference type="SUPFAM" id="SSF53383">
    <property type="entry name" value="PLP-dependent transferases"/>
    <property type="match status" value="2"/>
</dbReference>
<dbReference type="GO" id="GO:0019752">
    <property type="term" value="P:carboxylic acid metabolic process"/>
    <property type="evidence" value="ECO:0007669"/>
    <property type="project" value="InterPro"/>
</dbReference>
<dbReference type="GO" id="GO:0016831">
    <property type="term" value="F:carboxy-lyase activity"/>
    <property type="evidence" value="ECO:0007669"/>
    <property type="project" value="InterPro"/>
</dbReference>
<dbReference type="InterPro" id="IPR005814">
    <property type="entry name" value="Aminotrans_3"/>
</dbReference>
<proteinExistence type="inferred from homology"/>
<feature type="modified residue" description="N6-(pyridoxal phosphate)lysine" evidence="7">
    <location>
        <position position="823"/>
    </location>
</feature>
<dbReference type="InterPro" id="IPR002129">
    <property type="entry name" value="PyrdxlP-dep_de-COase"/>
</dbReference>
<keyword evidence="5 7" id="KW-0663">Pyridoxal phosphate</keyword>
<sequence>MFHYELSPNLKRAGGYLRVMEVSMNTFKGTFMTTAFEVDINTIANSFSTMVPIVEGTYDLTPDAILLEQEQHESDVRSYPRRLPIAIKRACGVLVEDTRGQLFLDCLAGAGTLSLGYNHPEINQALKDQLDSGLPYQTLDITTQAKETFIKRVKAFLPQDFSTNSVLQFCGPSGADAVEAAIKLAKQTTGRNTMFAFRGAYHGMTNGTMGMMGNLGTKERRSGLMSDVHFMPFPYNLRCPFGIGGEAGANASIRYIERMLNDDESGIMKPAAMIVEPVQGEGGVIPAPASWLQGLRRICDEHGILLIFDEIQCGVGKTGHRFAFEESGVNPDILCLSKAIGGGLPMSLLVFDKSIDTWKAGEHTGTFRGNQLAMVSGAKALEIIERDGLVEHANIAGQYLRHGLEKIQSRVNCIAEVRGKGLMLGAEIKQPNGELNKFGEPQSDGELTLAIQRAALERGLMVEKGGRDGSVIRFLPPMIISFEQIDFALRVMEEAIIVAGGGLQQDPASSEQTNQEWNKHFIQTGLGGSNEFANVMNQTTQAMKAVFEQVETPYSGLDPKVLEAAINAVDLDNNQHALVDVVDSTADLVAANSIFVQHPDCIAHLHTPPLMASVAAESIIAALNQSMDSWDQASAATYVEQRVVDWMCDKYQLGAQADGVFTSGGTQSNLMGLLLARDWVADKHNGHSIQKLGLPEYASKLRILCSKKSHFTVQKSASLLGLGEAAVCCVDTNANGTIKPDLLDAEVKALKAQGLIPFAVVGTAGTTDHGAIDDLEAIADIANQQDLWFHVDSAYGGALILSSHKARLKGIEKADSVSVDFHKLFFQTISCGAVLLKDKANFKYLLHHADYLNREHDELPNLVDKSIATTKRFDALKVFMTMQSVGPKQLGNMYDHLLEQTLEVADLIQKHDDFELLAEPSLSTVLFRSVPSNGQSANSAMDLDKLNQTLRLEALTRGVAVLGETVVDGKSALKFTILNPCLTTSDFKSLINKIKTLAIELAEQQG</sequence>
<dbReference type="Gene3D" id="1.20.1650.10">
    <property type="entry name" value="PLP-dependent transferases"/>
    <property type="match status" value="1"/>
</dbReference>
<accession>B7VGT0</accession>
<dbReference type="Gene3D" id="3.90.1150.10">
    <property type="entry name" value="Aspartate Aminotransferase, domain 1"/>
    <property type="match status" value="2"/>
</dbReference>
<evidence type="ECO:0000256" key="5">
    <source>
        <dbReference type="ARBA" id="ARBA00022898"/>
    </source>
</evidence>
<organism evidence="8 9">
    <name type="scientific">Vibrio atlanticus (strain LGP32)</name>
    <name type="common">Vibrio splendidus (strain Mel32)</name>
    <dbReference type="NCBI Taxonomy" id="575788"/>
    <lineage>
        <taxon>Bacteria</taxon>
        <taxon>Pseudomonadati</taxon>
        <taxon>Pseudomonadota</taxon>
        <taxon>Gammaproteobacteria</taxon>
        <taxon>Vibrionales</taxon>
        <taxon>Vibrionaceae</taxon>
        <taxon>Vibrio</taxon>
    </lineage>
</organism>
<reference evidence="8 9" key="1">
    <citation type="submission" date="2009-02" db="EMBL/GenBank/DDBJ databases">
        <title>Vibrio splendidus str. LGP32 complete genome.</title>
        <authorList>
            <person name="Mazel D."/>
            <person name="Le Roux F."/>
        </authorList>
    </citation>
    <scope>NUCLEOTIDE SEQUENCE [LARGE SCALE GENOMIC DNA]</scope>
    <source>
        <strain evidence="8 9">LGP32</strain>
    </source>
</reference>
<evidence type="ECO:0000256" key="2">
    <source>
        <dbReference type="ARBA" id="ARBA00008954"/>
    </source>
</evidence>
<keyword evidence="4" id="KW-0808">Transferase</keyword>
<evidence type="ECO:0000313" key="8">
    <source>
        <dbReference type="EMBL" id="CAV19130.1"/>
    </source>
</evidence>
<dbReference type="Pfam" id="PF00202">
    <property type="entry name" value="Aminotran_3"/>
    <property type="match status" value="1"/>
</dbReference>
<dbReference type="eggNOG" id="COG0076">
    <property type="taxonomic scope" value="Bacteria"/>
</dbReference>
<dbReference type="CDD" id="cd06450">
    <property type="entry name" value="DOPA_deC_like"/>
    <property type="match status" value="1"/>
</dbReference>
<dbReference type="HOGENOM" id="CLU_011856_1_0_6"/>
<dbReference type="STRING" id="575788.VS_1947"/>
<evidence type="ECO:0000256" key="4">
    <source>
        <dbReference type="ARBA" id="ARBA00022679"/>
    </source>
</evidence>
<dbReference type="InterPro" id="IPR015421">
    <property type="entry name" value="PyrdxlP-dep_Trfase_major"/>
</dbReference>
<evidence type="ECO:0000256" key="7">
    <source>
        <dbReference type="PIRSR" id="PIRSR602129-50"/>
    </source>
</evidence>
<dbReference type="FunFam" id="3.40.640.10:FF:000004">
    <property type="entry name" value="Acetylornithine aminotransferase"/>
    <property type="match status" value="1"/>
</dbReference>
<comment type="cofactor">
    <cofactor evidence="1 7">
        <name>pyridoxal 5'-phosphate</name>
        <dbReference type="ChEBI" id="CHEBI:597326"/>
    </cofactor>
</comment>
<protein>
    <submittedName>
        <fullName evidence="8">Diaminobutyrate--2-oxoglutarate aminotransferase</fullName>
    </submittedName>
</protein>
<dbReference type="InterPro" id="IPR021115">
    <property type="entry name" value="Pyridoxal-P_BS"/>
</dbReference>
<dbReference type="Pfam" id="PF00282">
    <property type="entry name" value="Pyridoxal_deC"/>
    <property type="match status" value="1"/>
</dbReference>
<gene>
    <name evidence="8" type="ordered locus">VS_1947</name>
</gene>
<dbReference type="NCBIfam" id="TIGR00709">
    <property type="entry name" value="dat"/>
    <property type="match status" value="1"/>
</dbReference>
<dbReference type="KEGG" id="vsp:VS_1947"/>
<name>B7VGT0_VIBA3</name>
<keyword evidence="6" id="KW-0456">Lyase</keyword>
<dbReference type="eggNOG" id="COG0160">
    <property type="taxonomic scope" value="Bacteria"/>
</dbReference>
<dbReference type="EMBL" id="FM954972">
    <property type="protein sequence ID" value="CAV19130.1"/>
    <property type="molecule type" value="Genomic_DNA"/>
</dbReference>
<evidence type="ECO:0000256" key="6">
    <source>
        <dbReference type="ARBA" id="ARBA00023239"/>
    </source>
</evidence>
<dbReference type="InterPro" id="IPR015422">
    <property type="entry name" value="PyrdxlP-dep_Trfase_small"/>
</dbReference>
<dbReference type="GO" id="GO:0030170">
    <property type="term" value="F:pyridoxal phosphate binding"/>
    <property type="evidence" value="ECO:0007669"/>
    <property type="project" value="InterPro"/>
</dbReference>